<dbReference type="Proteomes" id="UP000606193">
    <property type="component" value="Unassembled WGS sequence"/>
</dbReference>
<gene>
    <name evidence="2" type="ORF">H8704_05090</name>
</gene>
<sequence>MLANIILIVLLVVIVGSAVWYIHKEKKRGVHCIGCPSAGSCTRSCMSNKKKSVKK</sequence>
<evidence type="ECO:0000313" key="3">
    <source>
        <dbReference type="Proteomes" id="UP000606193"/>
    </source>
</evidence>
<proteinExistence type="predicted"/>
<dbReference type="Pfam" id="PF12669">
    <property type="entry name" value="FeoB_associated"/>
    <property type="match status" value="1"/>
</dbReference>
<feature type="transmembrane region" description="Helical" evidence="1">
    <location>
        <begin position="6"/>
        <end position="23"/>
    </location>
</feature>
<evidence type="ECO:0000256" key="1">
    <source>
        <dbReference type="SAM" id="Phobius"/>
    </source>
</evidence>
<protein>
    <submittedName>
        <fullName evidence="2">FeoB-associated Cys-rich membrane protein</fullName>
    </submittedName>
</protein>
<accession>A0ABR7N1T7</accession>
<keyword evidence="1" id="KW-0472">Membrane</keyword>
<keyword evidence="1" id="KW-1133">Transmembrane helix</keyword>
<dbReference type="EMBL" id="JACRSX010000004">
    <property type="protein sequence ID" value="MBC8562012.1"/>
    <property type="molecule type" value="Genomic_DNA"/>
</dbReference>
<comment type="caution">
    <text evidence="2">The sequence shown here is derived from an EMBL/GenBank/DDBJ whole genome shotgun (WGS) entry which is preliminary data.</text>
</comment>
<keyword evidence="1" id="KW-0812">Transmembrane</keyword>
<reference evidence="2 3" key="1">
    <citation type="submission" date="2020-08" db="EMBL/GenBank/DDBJ databases">
        <title>Genome public.</title>
        <authorList>
            <person name="Liu C."/>
            <person name="Sun Q."/>
        </authorList>
    </citation>
    <scope>NUCLEOTIDE SEQUENCE [LARGE SCALE GENOMIC DNA]</scope>
    <source>
        <strain evidence="2 3">NSJ-37</strain>
    </source>
</reference>
<evidence type="ECO:0000313" key="2">
    <source>
        <dbReference type="EMBL" id="MBC8562012.1"/>
    </source>
</evidence>
<keyword evidence="3" id="KW-1185">Reference proteome</keyword>
<organism evidence="2 3">
    <name type="scientific">Jutongia huaianensis</name>
    <dbReference type="NCBI Taxonomy" id="2763668"/>
    <lineage>
        <taxon>Bacteria</taxon>
        <taxon>Bacillati</taxon>
        <taxon>Bacillota</taxon>
        <taxon>Clostridia</taxon>
        <taxon>Lachnospirales</taxon>
        <taxon>Lachnospiraceae</taxon>
        <taxon>Jutongia</taxon>
    </lineage>
</organism>
<name>A0ABR7N1T7_9FIRM</name>